<dbReference type="PANTHER" id="PTHR32387:SF0">
    <property type="entry name" value="PROTEIN NO VEIN"/>
    <property type="match status" value="1"/>
</dbReference>
<proteinExistence type="predicted"/>
<organism evidence="2 3">
    <name type="scientific">Clohesyomyces aquaticus</name>
    <dbReference type="NCBI Taxonomy" id="1231657"/>
    <lineage>
        <taxon>Eukaryota</taxon>
        <taxon>Fungi</taxon>
        <taxon>Dikarya</taxon>
        <taxon>Ascomycota</taxon>
        <taxon>Pezizomycotina</taxon>
        <taxon>Dothideomycetes</taxon>
        <taxon>Pleosporomycetidae</taxon>
        <taxon>Pleosporales</taxon>
        <taxon>Lindgomycetaceae</taxon>
        <taxon>Clohesyomyces</taxon>
    </lineage>
</organism>
<dbReference type="Proteomes" id="UP000193144">
    <property type="component" value="Unassembled WGS sequence"/>
</dbReference>
<dbReference type="NCBIfam" id="NF047352">
    <property type="entry name" value="P_loop_sacsin"/>
    <property type="match status" value="1"/>
</dbReference>
<evidence type="ECO:0000256" key="1">
    <source>
        <dbReference type="SAM" id="MobiDB-lite"/>
    </source>
</evidence>
<evidence type="ECO:0000313" key="3">
    <source>
        <dbReference type="Proteomes" id="UP000193144"/>
    </source>
</evidence>
<comment type="caution">
    <text evidence="2">The sequence shown here is derived from an EMBL/GenBank/DDBJ whole genome shotgun (WGS) entry which is preliminary data.</text>
</comment>
<dbReference type="OrthoDB" id="1262810at2759"/>
<feature type="region of interest" description="Disordered" evidence="1">
    <location>
        <begin position="1246"/>
        <end position="1267"/>
    </location>
</feature>
<dbReference type="PANTHER" id="PTHR32387">
    <property type="entry name" value="WU:FJ29H11"/>
    <property type="match status" value="1"/>
</dbReference>
<evidence type="ECO:0008006" key="4">
    <source>
        <dbReference type="Google" id="ProtNLM"/>
    </source>
</evidence>
<reference evidence="2 3" key="1">
    <citation type="submission" date="2016-07" db="EMBL/GenBank/DDBJ databases">
        <title>Pervasive Adenine N6-methylation of Active Genes in Fungi.</title>
        <authorList>
            <consortium name="DOE Joint Genome Institute"/>
            <person name="Mondo S.J."/>
            <person name="Dannebaum R.O."/>
            <person name="Kuo R.C."/>
            <person name="Labutti K."/>
            <person name="Haridas S."/>
            <person name="Kuo A."/>
            <person name="Salamov A."/>
            <person name="Ahrendt S.R."/>
            <person name="Lipzen A."/>
            <person name="Sullivan W."/>
            <person name="Andreopoulos W.B."/>
            <person name="Clum A."/>
            <person name="Lindquist E."/>
            <person name="Daum C."/>
            <person name="Ramamoorthy G.K."/>
            <person name="Gryganskyi A."/>
            <person name="Culley D."/>
            <person name="Magnuson J.K."/>
            <person name="James T.Y."/>
            <person name="O'Malley M.A."/>
            <person name="Stajich J.E."/>
            <person name="Spatafora J.W."/>
            <person name="Visel A."/>
            <person name="Grigoriev I.V."/>
        </authorList>
    </citation>
    <scope>NUCLEOTIDE SEQUENCE [LARGE SCALE GENOMIC DNA]</scope>
    <source>
        <strain evidence="2 3">CBS 115471</strain>
    </source>
</reference>
<dbReference type="SUPFAM" id="SSF55874">
    <property type="entry name" value="ATPase domain of HSP90 chaperone/DNA topoisomerase II/histidine kinase"/>
    <property type="match status" value="1"/>
</dbReference>
<dbReference type="Gene3D" id="3.30.565.10">
    <property type="entry name" value="Histidine kinase-like ATPase, C-terminal domain"/>
    <property type="match status" value="1"/>
</dbReference>
<evidence type="ECO:0000313" key="2">
    <source>
        <dbReference type="EMBL" id="ORX95880.1"/>
    </source>
</evidence>
<accession>A0A1Y1YCY3</accession>
<sequence length="1484" mass="168162">MTRVTAENEAAARAHIAEIRQRMGLSTGVVQGWNENNLARALEVISKEINHDSTHFILEFIQNADDNLYAPGVTPSLEFTYHRDYLRVDCNETGFAESNVDAICSIGNSTKVRSNSMDTVGEKGIGFKSVFKVADRVYIASNAYEFMFDRNRTLGMIAPIWAPLESSPLRVQRKPGYTTFVLEYSHECDKSALRRELSTLDPRILLFLHKLRNITVRFANPGEGNQRYLCRCDSNAPAGMPSWRIVDLNVNNEQSSYAVMDHAATHLPEDSRRANVTRSQITLAFPFREIGETWVPRIEPQQVYAFLPIRDYGFEFLIQADLILNAGREDIAGHSHWNRALRSATLVAVVKAAHDLAQHLMPFTWFHYLPTRVQETGFFSGFAAQMRHELSGKPLLRSHSGTFQPCNSLKYVPAAYREKLEQSSPPLMLRDGNDVTLLACEYEEDDLSKLKLLGVSIMDLASFCAHLREFGSEFQQKEPFWHTRLAQVLAANFHSTVTQDVIHGLHIIPLRDGQWVSGASGKLYFPGNYGFAIPEGLRIKVVDPEAELDNNRAHLFRLLGVSQLSPYKVGDAIVDLHEERSFLASEGELLSQVLFLYSISYRSDRLRRIWLIAENGERIRAGHLYADISIHHATEGERAVVEYPARFFYDRVPGCRSFRFLRQDFVNPNRLEDKRQWHLYLHYNLLVAYAPRLAHLTDNNESGEFRLHRDFNQIIRGSPATSWLALIRNNWRMYSPWLETDERESEESCANRCRESIRNELAAVEVHDINGNLRPLKDTFLPLENLVRRYHGVVPFLDINGPEDPIWRTTLRPFGVGTTDDLQFYLKVLQNAKTLGTSVARITDIYTQVQARAGDDEARVRTTFQEQALVCIPQANGLNTWTLPSKCVWKGPSCLRKFPTLAEVYPQQLQLFCNILGLRDAEIEHLVKEICQVRTLDQLSYITDLFLELEKMIKDDTPEYEVASLRSRHVLPVKTANGPGFQHLFSPMTGSQWYIPDRPQLEVSFRGKVPLLAFTTSEVSKLKRLVKLLHLETRKLSNCAVGTARTEGRTRPFQEWTNSLRAKASCILRLVPDTTLNRRRIFQKIREVEVYKATRVVQHWSIFLNGVETVGEPQEGRVAITDNDDGLKVYFAENSFGSAHCRWEFTEKIADFCGISNDPDARSNSKSLLMLILNEGQVGEINEILDTNAIPPLINDEELEEAEGQARDGQRGRGAQGGRAGRSRPDPFAHLPDDLRNRIRVFAAGDPIPAGRGVPGRGGEGPPGFNFPDLDNVGVLGYGNRSPLRRRDSSYGFMRDRQHAAAGEVIVSDALKQILCSRNAAGETTREWYEPVKHWTSIHRIHSGYPAYTFPNALTASFTILHSSTCLAATLLTQYLCLVQQFTPARDWLLEPPNYHIEVKTTTGGLESDFVFSNEEFERARRFMAASSDRPSDVVLLVRVWNVEGEAPRVDFLPDIWGQVECGSLGLSAMHDFRGRVRADGAAQ</sequence>
<name>A0A1Y1YCY3_9PLEO</name>
<feature type="compositionally biased region" description="Gly residues" evidence="1">
    <location>
        <begin position="1253"/>
        <end position="1262"/>
    </location>
</feature>
<dbReference type="STRING" id="1231657.A0A1Y1YCY3"/>
<dbReference type="InterPro" id="IPR052957">
    <property type="entry name" value="Auxin_embryo_med"/>
</dbReference>
<keyword evidence="3" id="KW-1185">Reference proteome</keyword>
<feature type="region of interest" description="Disordered" evidence="1">
    <location>
        <begin position="1200"/>
        <end position="1230"/>
    </location>
</feature>
<dbReference type="InterPro" id="IPR036890">
    <property type="entry name" value="HATPase_C_sf"/>
</dbReference>
<gene>
    <name evidence="2" type="ORF">BCR34DRAFT_187331</name>
</gene>
<dbReference type="EMBL" id="MCFA01000268">
    <property type="protein sequence ID" value="ORX95880.1"/>
    <property type="molecule type" value="Genomic_DNA"/>
</dbReference>
<protein>
    <recommendedName>
        <fullName evidence="4">Protein NO VEIN C-terminal domain-containing protein</fullName>
    </recommendedName>
</protein>